<keyword evidence="2" id="KW-1185">Reference proteome</keyword>
<dbReference type="AlphaFoldDB" id="A0A085AR63"/>
<name>A0A085AR63_9ENTR</name>
<dbReference type="OrthoDB" id="6625267at2"/>
<reference evidence="2" key="1">
    <citation type="submission" date="2014-05" db="EMBL/GenBank/DDBJ databases">
        <title>ATOL: Assembling a taxonomically balanced genome-scale reconstruction of the evolutionary history of the Enterobacteriaceae.</title>
        <authorList>
            <person name="Plunkett G. III"/>
            <person name="Neeno-Eckwall E.C."/>
            <person name="Glasner J.D."/>
            <person name="Perna N.T."/>
        </authorList>
    </citation>
    <scope>NUCLEOTIDE SEQUENCE [LARGE SCALE GENOMIC DNA]</scope>
    <source>
        <strain evidence="2">ATCC 49490</strain>
    </source>
</reference>
<dbReference type="Proteomes" id="UP000028630">
    <property type="component" value="Unassembled WGS sequence"/>
</dbReference>
<dbReference type="RefSeq" id="WP_051857270.1">
    <property type="nucleotide sequence ID" value="NZ_JMTB01000015.1"/>
</dbReference>
<proteinExistence type="predicted"/>
<evidence type="ECO:0000313" key="2">
    <source>
        <dbReference type="Proteomes" id="UP000028630"/>
    </source>
</evidence>
<gene>
    <name evidence="1" type="ORF">GTGU_00273</name>
</gene>
<dbReference type="EMBL" id="JMTB01000015">
    <property type="protein sequence ID" value="KFC12708.1"/>
    <property type="molecule type" value="Genomic_DNA"/>
</dbReference>
<sequence length="97" mass="11071">MSSPLTGAGYLHVLPGAGTKEEVLARCFNAIANNDYRRETASERAERYLDELHAKAVWDANTFSGPVFQIVGPIKPIRGREYTHKDTYKGIFWQRWK</sequence>
<accession>A0A085AR63</accession>
<organism evidence="1 2">
    <name type="scientific">Trabulsiella guamensis ATCC 49490</name>
    <dbReference type="NCBI Taxonomy" id="1005994"/>
    <lineage>
        <taxon>Bacteria</taxon>
        <taxon>Pseudomonadati</taxon>
        <taxon>Pseudomonadota</taxon>
        <taxon>Gammaproteobacteria</taxon>
        <taxon>Enterobacterales</taxon>
        <taxon>Enterobacteriaceae</taxon>
        <taxon>Trabulsiella</taxon>
    </lineage>
</organism>
<comment type="caution">
    <text evidence="1">The sequence shown here is derived from an EMBL/GenBank/DDBJ whole genome shotgun (WGS) entry which is preliminary data.</text>
</comment>
<evidence type="ECO:0000313" key="1">
    <source>
        <dbReference type="EMBL" id="KFC12708.1"/>
    </source>
</evidence>
<protein>
    <submittedName>
        <fullName evidence="1">Uncharacterized protein</fullName>
    </submittedName>
</protein>